<keyword evidence="4" id="KW-1185">Reference proteome</keyword>
<dbReference type="RefSeq" id="WP_187719960.1">
    <property type="nucleotide sequence ID" value="NZ_CP060789.1"/>
</dbReference>
<dbReference type="Proteomes" id="UP000516117">
    <property type="component" value="Chromosome"/>
</dbReference>
<proteinExistence type="predicted"/>
<dbReference type="InterPro" id="IPR023825">
    <property type="entry name" value="CRISPR-assoc_RAMP_BGP1436"/>
</dbReference>
<dbReference type="EMBL" id="CP060789">
    <property type="protein sequence ID" value="QNP54824.1"/>
    <property type="molecule type" value="Genomic_DNA"/>
</dbReference>
<evidence type="ECO:0000313" key="4">
    <source>
        <dbReference type="Proteomes" id="UP000516117"/>
    </source>
</evidence>
<feature type="compositionally biased region" description="Basic and acidic residues" evidence="2">
    <location>
        <begin position="634"/>
        <end position="644"/>
    </location>
</feature>
<keyword evidence="1" id="KW-0175">Coiled coil</keyword>
<evidence type="ECO:0000256" key="2">
    <source>
        <dbReference type="SAM" id="MobiDB-lite"/>
    </source>
</evidence>
<feature type="region of interest" description="Disordered" evidence="2">
    <location>
        <begin position="618"/>
        <end position="644"/>
    </location>
</feature>
<reference evidence="3 4" key="1">
    <citation type="submission" date="2020-08" db="EMBL/GenBank/DDBJ databases">
        <title>Genome sequence of Tessaracoccus defluvii JCM 17540T.</title>
        <authorList>
            <person name="Hyun D.-W."/>
            <person name="Bae J.-W."/>
        </authorList>
    </citation>
    <scope>NUCLEOTIDE SEQUENCE [LARGE SCALE GENOMIC DNA]</scope>
    <source>
        <strain evidence="3 4">JCM 17540</strain>
    </source>
</reference>
<evidence type="ECO:0000256" key="1">
    <source>
        <dbReference type="SAM" id="Coils"/>
    </source>
</evidence>
<dbReference type="AlphaFoldDB" id="A0A7H0H2Q8"/>
<evidence type="ECO:0000313" key="3">
    <source>
        <dbReference type="EMBL" id="QNP54824.1"/>
    </source>
</evidence>
<dbReference type="KEGG" id="tdf:H9L22_10980"/>
<organism evidence="3 4">
    <name type="scientific">Tessaracoccus defluvii</name>
    <dbReference type="NCBI Taxonomy" id="1285901"/>
    <lineage>
        <taxon>Bacteria</taxon>
        <taxon>Bacillati</taxon>
        <taxon>Actinomycetota</taxon>
        <taxon>Actinomycetes</taxon>
        <taxon>Propionibacteriales</taxon>
        <taxon>Propionibacteriaceae</taxon>
        <taxon>Tessaracoccus</taxon>
    </lineage>
</organism>
<dbReference type="NCBIfam" id="TIGR03986">
    <property type="entry name" value="TIGR03986 family CRISPR-associated RAMP protein"/>
    <property type="match status" value="1"/>
</dbReference>
<sequence length="831" mass="91029">MAVGGFDEVVEPGPEVAVVDAGWLEGHELPGYFDLDLVDDIVDDLRRLDVTPAQFRRRGATGLLVGNAVVSFTGPEMAGGQPTGSWRDRLLNRGPTLKEAAAPGGRLLIWDGTPSFRQWIDECQRRDREREECTLKHAEQAAERARIQAEEALQNNIDDGAHFVNPYTFVPLPLQVLRSRPAGHERAAEGNLTGYIDASFHLKTPMMLDNDFEPPGDGNPQQVVVRVPGSSIRGAVRSLYEVMTDSCLSVIDADYLPVHRAPLRVDPKARLAVVTKCATDGSPTHVRPTSRIVWIPALWLHAHFPIHPENLRSGQLITFDEAKVSAQKYGTGVYRDELTSSGRSTIKLAVGAAQAGQWVVHVADAGAKGRHPASRIFVAVGKLEAHDIPLADGAWDDYRARCLGSQDVERGQLANVAPAWTAPEWQGVVVNHAHQPKRGPKQHHVIGSRRKSDGALAEGDSIWIIPTSQGGMRSASGLSMSAAWRIWGKGSVRDRLPDKSLLPCTDPENLCPACAVFGFVEQRSGKAARDRAREQNAYASHVRFSAFFETDKPVGVQQIHPPPLRSPRPSAGNFYLAHPDATPPLRESGVAKLGHSSAHWGANDNPLRKIAGRKFYWHGQQDWDTDPTPRQKRRDTPQNKDAKRWLMEEGSELRGRVYFENITRTQLAFLLMAVDPGRLQGLDGAPDAIGELQTHLGGGKPLGFGSATATVTVVAEDAAGRCLSTTTPLDADELMAMQAPVPPDAHWLPGLAKALSSQAVSANRIWYPTLGNFNRRATTAQQREFDESHKYYAAFSGANKPRQVEPLARMRTLPNIDEASQFMSNEHPGEQ</sequence>
<feature type="coiled-coil region" evidence="1">
    <location>
        <begin position="128"/>
        <end position="155"/>
    </location>
</feature>
<accession>A0A7H0H2Q8</accession>
<name>A0A7H0H2Q8_9ACTN</name>
<protein>
    <submittedName>
        <fullName evidence="3">TIGR03986 family CRISPR-associated RAMP protein</fullName>
    </submittedName>
</protein>
<gene>
    <name evidence="3" type="ORF">H9L22_10980</name>
</gene>